<evidence type="ECO:0000313" key="4">
    <source>
        <dbReference type="EMBL" id="KZL04609.1"/>
    </source>
</evidence>
<gene>
    <name evidence="4" type="primary">betC_2</name>
    <name evidence="4" type="ORF">PsAD2_04693</name>
</gene>
<dbReference type="AlphaFoldDB" id="A0A165SXD7"/>
<name>A0A165SXD7_9HYPH</name>
<reference evidence="4 5" key="1">
    <citation type="journal article" date="2016" name="Front. Microbiol.">
        <title>Comparative Genomic Analysis Reveals a Diverse Repertoire of Genes Involved in Prokaryote-Eukaryote Interactions within the Pseudovibrio Genus.</title>
        <authorList>
            <person name="Romano S."/>
            <person name="Fernandez-Guerra A."/>
            <person name="Reen F.J."/>
            <person name="Glockner F.O."/>
            <person name="Crowley S.P."/>
            <person name="O'Sullivan O."/>
            <person name="Cotter P.D."/>
            <person name="Adams C."/>
            <person name="Dobson A.D."/>
            <person name="O'Gara F."/>
        </authorList>
    </citation>
    <scope>NUCLEOTIDE SEQUENCE [LARGE SCALE GENOMIC DNA]</scope>
    <source>
        <strain evidence="4 5">Ad2</strain>
    </source>
</reference>
<dbReference type="Pfam" id="PF00884">
    <property type="entry name" value="Sulfatase"/>
    <property type="match status" value="1"/>
</dbReference>
<evidence type="ECO:0000259" key="3">
    <source>
        <dbReference type="Pfam" id="PF00884"/>
    </source>
</evidence>
<dbReference type="PATRIC" id="fig|989403.3.peg.5133"/>
<evidence type="ECO:0000256" key="1">
    <source>
        <dbReference type="ARBA" id="ARBA00022723"/>
    </source>
</evidence>
<dbReference type="GO" id="GO:0005737">
    <property type="term" value="C:cytoplasm"/>
    <property type="evidence" value="ECO:0007669"/>
    <property type="project" value="TreeGrafter"/>
</dbReference>
<dbReference type="Gene3D" id="6.10.250.3360">
    <property type="match status" value="1"/>
</dbReference>
<dbReference type="EC" id="3.1.6.6" evidence="4"/>
<protein>
    <submittedName>
        <fullName evidence="4">Choline-sulfatase</fullName>
        <ecNumber evidence="4">3.1.6.6</ecNumber>
    </submittedName>
</protein>
<comment type="caution">
    <text evidence="4">The sequence shown here is derived from an EMBL/GenBank/DDBJ whole genome shotgun (WGS) entry which is preliminary data.</text>
</comment>
<feature type="domain" description="Sulfatase N-terminal" evidence="3">
    <location>
        <begin position="5"/>
        <end position="374"/>
    </location>
</feature>
<dbReference type="GO" id="GO:0046872">
    <property type="term" value="F:metal ion binding"/>
    <property type="evidence" value="ECO:0007669"/>
    <property type="project" value="UniProtKB-KW"/>
</dbReference>
<dbReference type="STRING" id="989403.SAMN05421798_10416"/>
<keyword evidence="2 4" id="KW-0378">Hydrolase</keyword>
<keyword evidence="5" id="KW-1185">Reference proteome</keyword>
<organism evidence="4 5">
    <name type="scientific">Pseudovibrio axinellae</name>
    <dbReference type="NCBI Taxonomy" id="989403"/>
    <lineage>
        <taxon>Bacteria</taxon>
        <taxon>Pseudomonadati</taxon>
        <taxon>Pseudomonadota</taxon>
        <taxon>Alphaproteobacteria</taxon>
        <taxon>Hyphomicrobiales</taxon>
        <taxon>Stappiaceae</taxon>
        <taxon>Pseudovibrio</taxon>
    </lineage>
</organism>
<dbReference type="PANTHER" id="PTHR45953:SF1">
    <property type="entry name" value="IDURONATE 2-SULFATASE"/>
    <property type="match status" value="1"/>
</dbReference>
<sequence>MQNKRNVLFIIIDQLRADCVFGELANHVNLPNLRAFMQESVSFTRHFSVTNPCGPSRASILTGQYAMNHRSVRNGTPLRHDIPNVATEMRKAGYLPMLFGYTDTSQDPRKFHPSDPAVRTYEHPLPGFHEMMEMRQETSLPWQSYLMNRGYNFEKYWDVYKPVSSDGKPPRLNDPALYSAQDSDTAFLTDSFLNAMPAYHQQSWFAHLTYIRPHPPLVAPAPYNTMYDPESMPLPERLERPEDEAAQHPFFAPTMQNTSAANFVEGFSNLEPSDENIRTLRSIYLGLATEVDHHVGRVIEFLKESGQYDNTMLVITADHGEMLGDHHSWGKMTVYDAAYHTPLMIRIPEGENGTQISQDTESIDILPTILDWVGQDVPGSVDGKSLLPFLKGETPENWRKVSMSELDFADPLKPTLWQQRLETKLEDSCLSILRDDRFTLVEFAADLPPMLFDRQGKGEMENLANKPEFAATLARLTRELLRHRMKHMDKTLSNWMITPEGPKQ</sequence>
<proteinExistence type="predicted"/>
<dbReference type="Gene3D" id="3.40.720.10">
    <property type="entry name" value="Alkaline Phosphatase, subunit A"/>
    <property type="match status" value="1"/>
</dbReference>
<dbReference type="EMBL" id="LMCB01000161">
    <property type="protein sequence ID" value="KZL04609.1"/>
    <property type="molecule type" value="Genomic_DNA"/>
</dbReference>
<dbReference type="GO" id="GO:0047753">
    <property type="term" value="F:choline-sulfatase activity"/>
    <property type="evidence" value="ECO:0007669"/>
    <property type="project" value="UniProtKB-EC"/>
</dbReference>
<evidence type="ECO:0000313" key="5">
    <source>
        <dbReference type="Proteomes" id="UP000076577"/>
    </source>
</evidence>
<dbReference type="PANTHER" id="PTHR45953">
    <property type="entry name" value="IDURONATE 2-SULFATASE"/>
    <property type="match status" value="1"/>
</dbReference>
<dbReference type="RefSeq" id="WP_068011266.1">
    <property type="nucleotide sequence ID" value="NZ_FOFM01000004.1"/>
</dbReference>
<dbReference type="InterPro" id="IPR000917">
    <property type="entry name" value="Sulfatase_N"/>
</dbReference>
<evidence type="ECO:0000256" key="2">
    <source>
        <dbReference type="ARBA" id="ARBA00022801"/>
    </source>
</evidence>
<dbReference type="SUPFAM" id="SSF53649">
    <property type="entry name" value="Alkaline phosphatase-like"/>
    <property type="match status" value="1"/>
</dbReference>
<dbReference type="CDD" id="cd16028">
    <property type="entry name" value="PMH"/>
    <property type="match status" value="1"/>
</dbReference>
<accession>A0A165SXD7</accession>
<dbReference type="Proteomes" id="UP000076577">
    <property type="component" value="Unassembled WGS sequence"/>
</dbReference>
<dbReference type="InterPro" id="IPR017850">
    <property type="entry name" value="Alkaline_phosphatase_core_sf"/>
</dbReference>
<dbReference type="OrthoDB" id="9795675at2"/>
<keyword evidence="1" id="KW-0479">Metal-binding</keyword>